<reference evidence="2" key="1">
    <citation type="submission" date="2020-06" db="EMBL/GenBank/DDBJ databases">
        <authorList>
            <person name="Li T."/>
            <person name="Hu X."/>
            <person name="Zhang T."/>
            <person name="Song X."/>
            <person name="Zhang H."/>
            <person name="Dai N."/>
            <person name="Sheng W."/>
            <person name="Hou X."/>
            <person name="Wei L."/>
        </authorList>
    </citation>
    <scope>NUCLEOTIDE SEQUENCE</scope>
    <source>
        <strain evidence="2">KEN1</strain>
        <tissue evidence="2">Leaf</tissue>
    </source>
</reference>
<proteinExistence type="predicted"/>
<evidence type="ECO:0000256" key="1">
    <source>
        <dbReference type="SAM" id="MobiDB-lite"/>
    </source>
</evidence>
<dbReference type="AlphaFoldDB" id="A0AAW2STK8"/>
<evidence type="ECO:0000313" key="2">
    <source>
        <dbReference type="EMBL" id="KAL0394871.1"/>
    </source>
</evidence>
<protein>
    <submittedName>
        <fullName evidence="2">Uncharacterized protein</fullName>
    </submittedName>
</protein>
<sequence length="375" mass="41958">MTNKIQKQYDRLDDVPSIMLRMKKVYAVPNRHIRYATTKAFFGTKMTEGSSVQSYGVKMLSLVEKLEDLKAGLDNDTYIDTTTHKSAPVVLVGEALTSKVKGKRAGSWKRKKGKRKTITATGSPKGAPAAPKGKGKGKVLDIGCGAYICNNLQVLERSRRLNKEEMILRLGDRKGVATEAVGSLSLVNSDHIRIELKNCYYVPNVCGLLNTPTRGGYSYFITFTDDHSRYGYVYLIRNCGVYFYDPSKQKVFISRNAIFLEKDFPADSRRDEVLLEESSEAPQQKDAISFEPLVPTDGVPVLRRSSRESRPPERYGFVGLTSQLDNYLRSYGEAMLDIDSNNWLEAMKSEMDSMGSNQVWTLVNAPKGVRPVGCE</sequence>
<comment type="caution">
    <text evidence="2">The sequence shown here is derived from an EMBL/GenBank/DDBJ whole genome shotgun (WGS) entry which is preliminary data.</text>
</comment>
<gene>
    <name evidence="2" type="ORF">Slati_4453300</name>
</gene>
<organism evidence="2">
    <name type="scientific">Sesamum latifolium</name>
    <dbReference type="NCBI Taxonomy" id="2727402"/>
    <lineage>
        <taxon>Eukaryota</taxon>
        <taxon>Viridiplantae</taxon>
        <taxon>Streptophyta</taxon>
        <taxon>Embryophyta</taxon>
        <taxon>Tracheophyta</taxon>
        <taxon>Spermatophyta</taxon>
        <taxon>Magnoliopsida</taxon>
        <taxon>eudicotyledons</taxon>
        <taxon>Gunneridae</taxon>
        <taxon>Pentapetalae</taxon>
        <taxon>asterids</taxon>
        <taxon>lamiids</taxon>
        <taxon>Lamiales</taxon>
        <taxon>Pedaliaceae</taxon>
        <taxon>Sesamum</taxon>
    </lineage>
</organism>
<reference evidence="2" key="2">
    <citation type="journal article" date="2024" name="Plant">
        <title>Genomic evolution and insights into agronomic trait innovations of Sesamum species.</title>
        <authorList>
            <person name="Miao H."/>
            <person name="Wang L."/>
            <person name="Qu L."/>
            <person name="Liu H."/>
            <person name="Sun Y."/>
            <person name="Le M."/>
            <person name="Wang Q."/>
            <person name="Wei S."/>
            <person name="Zheng Y."/>
            <person name="Lin W."/>
            <person name="Duan Y."/>
            <person name="Cao H."/>
            <person name="Xiong S."/>
            <person name="Wang X."/>
            <person name="Wei L."/>
            <person name="Li C."/>
            <person name="Ma Q."/>
            <person name="Ju M."/>
            <person name="Zhao R."/>
            <person name="Li G."/>
            <person name="Mu C."/>
            <person name="Tian Q."/>
            <person name="Mei H."/>
            <person name="Zhang T."/>
            <person name="Gao T."/>
            <person name="Zhang H."/>
        </authorList>
    </citation>
    <scope>NUCLEOTIDE SEQUENCE</scope>
    <source>
        <strain evidence="2">KEN1</strain>
    </source>
</reference>
<accession>A0AAW2STK8</accession>
<name>A0AAW2STK8_9LAMI</name>
<dbReference type="EMBL" id="JACGWN010000016">
    <property type="protein sequence ID" value="KAL0394871.1"/>
    <property type="molecule type" value="Genomic_DNA"/>
</dbReference>
<feature type="compositionally biased region" description="Basic residues" evidence="1">
    <location>
        <begin position="106"/>
        <end position="117"/>
    </location>
</feature>
<feature type="region of interest" description="Disordered" evidence="1">
    <location>
        <begin position="106"/>
        <end position="134"/>
    </location>
</feature>